<dbReference type="EMBL" id="HACG01031793">
    <property type="protein sequence ID" value="CEK78658.1"/>
    <property type="molecule type" value="Transcribed_RNA"/>
</dbReference>
<sequence length="723" mass="77942">MVQLLLISALLLSVPAFCTGQGPLNVSFQMNGVTGSAILTWQAFNLTATITLSESLGAGPVNVEIRPIWVDYDVDDKCSTAQLGAAIPGWTASVTFTTSTAVVSFPNVESLDSLEGYSILLYGSSKAVCASIESRQEHATAFAQFQNLVQGYVYFRQSMSNYTRIVTDLFSEQGSYNSSWFISNTFNSCSLITPGVQLKEFNPSNANGVNCSKTSQASCAAGQLSDKLGNVTIGGNKREARLGYTDKSLSSISDINGKLLLIKTSNGSFACAVIKAFSGHKALVEFSHEGVTGSVMFSQSSPLDPTTTVINITGLNNMASGYHVHVWPTPTKITDGQDLCGGIIVSGHYNPYNKIVTSPSYPSPDNSTDDMYELGDLSSKYGTMAQKTNMINTYTDYNLPLYGQNSIIGRSFVIHHNDSAGSRWICANIEPYSYPVVAAIAVFEFPVIGQIIFVQGQDQLETSIFAKLDYIDGRPGTTKNRWGINTNTVTNDMLSTTETSRCLSTGAVYNPHNVGQQMNQYTDYCSKNSPLGCKLGDMSGKLGILSIRNAANSDTSARQFFTDTNLPLFGPYSVIGRSVVIFNEMGTSILACANIKMLRDPLLTASFSMGGVSGTVSFSQTAGYGAKKTMVTNKLNGLQDKYRLFVYDLPPASGNTICSDLGNVFNPLNITQNASTTDTDDKFMVGDLSSNGIQTSWNRYNLPLTGLTSINKRSLVVVDQDSQ</sequence>
<protein>
    <recommendedName>
        <fullName evidence="2">Superoxide dismutase copper/zinc binding domain-containing protein</fullName>
    </recommendedName>
</protein>
<dbReference type="SUPFAM" id="SSF49329">
    <property type="entry name" value="Cu,Zn superoxide dismutase-like"/>
    <property type="match status" value="4"/>
</dbReference>
<dbReference type="GO" id="GO:0006801">
    <property type="term" value="P:superoxide metabolic process"/>
    <property type="evidence" value="ECO:0007669"/>
    <property type="project" value="InterPro"/>
</dbReference>
<proteinExistence type="predicted"/>
<name>A0A0B7AD11_9EUPU</name>
<dbReference type="AlphaFoldDB" id="A0A0B7AD11"/>
<evidence type="ECO:0000256" key="1">
    <source>
        <dbReference type="SAM" id="SignalP"/>
    </source>
</evidence>
<feature type="signal peptide" evidence="1">
    <location>
        <begin position="1"/>
        <end position="20"/>
    </location>
</feature>
<gene>
    <name evidence="3" type="primary">ORF111295</name>
</gene>
<accession>A0A0B7AD11</accession>
<keyword evidence="1" id="KW-0732">Signal</keyword>
<dbReference type="GO" id="GO:0046872">
    <property type="term" value="F:metal ion binding"/>
    <property type="evidence" value="ECO:0007669"/>
    <property type="project" value="InterPro"/>
</dbReference>
<dbReference type="Pfam" id="PF00080">
    <property type="entry name" value="Sod_Cu"/>
    <property type="match status" value="1"/>
</dbReference>
<dbReference type="Gene3D" id="2.60.40.200">
    <property type="entry name" value="Superoxide dismutase, copper/zinc binding domain"/>
    <property type="match status" value="4"/>
</dbReference>
<dbReference type="InterPro" id="IPR053257">
    <property type="entry name" value="Cu-only_SOD"/>
</dbReference>
<evidence type="ECO:0000259" key="2">
    <source>
        <dbReference type="Pfam" id="PF00080"/>
    </source>
</evidence>
<dbReference type="PANTHER" id="PTHR20910:SF1">
    <property type="entry name" value="SUPEROXIDE DISMUTASE COPPER_ZINC BINDING DOMAIN-CONTAINING PROTEIN"/>
    <property type="match status" value="1"/>
</dbReference>
<feature type="chain" id="PRO_5002111588" description="Superoxide dismutase copper/zinc binding domain-containing protein" evidence="1">
    <location>
        <begin position="21"/>
        <end position="723"/>
    </location>
</feature>
<dbReference type="PANTHER" id="PTHR20910">
    <property type="entry name" value="AGAP001623-PA"/>
    <property type="match status" value="1"/>
</dbReference>
<feature type="domain" description="Superoxide dismutase copper/zinc binding" evidence="2">
    <location>
        <begin position="291"/>
        <end position="421"/>
    </location>
</feature>
<dbReference type="InterPro" id="IPR036423">
    <property type="entry name" value="SOD-like_Cu/Zn_dom_sf"/>
</dbReference>
<organism evidence="3">
    <name type="scientific">Arion vulgaris</name>
    <dbReference type="NCBI Taxonomy" id="1028688"/>
    <lineage>
        <taxon>Eukaryota</taxon>
        <taxon>Metazoa</taxon>
        <taxon>Spiralia</taxon>
        <taxon>Lophotrochozoa</taxon>
        <taxon>Mollusca</taxon>
        <taxon>Gastropoda</taxon>
        <taxon>Heterobranchia</taxon>
        <taxon>Euthyneura</taxon>
        <taxon>Panpulmonata</taxon>
        <taxon>Eupulmonata</taxon>
        <taxon>Stylommatophora</taxon>
        <taxon>Helicina</taxon>
        <taxon>Arionoidea</taxon>
        <taxon>Arionidae</taxon>
        <taxon>Arion</taxon>
    </lineage>
</organism>
<reference evidence="3" key="1">
    <citation type="submission" date="2014-12" db="EMBL/GenBank/DDBJ databases">
        <title>Insight into the proteome of Arion vulgaris.</title>
        <authorList>
            <person name="Aradska J."/>
            <person name="Bulat T."/>
            <person name="Smidak R."/>
            <person name="Sarate P."/>
            <person name="Gangsoo J."/>
            <person name="Sialana F."/>
            <person name="Bilban M."/>
            <person name="Lubec G."/>
        </authorList>
    </citation>
    <scope>NUCLEOTIDE SEQUENCE</scope>
    <source>
        <tissue evidence="3">Skin</tissue>
    </source>
</reference>
<evidence type="ECO:0000313" key="3">
    <source>
        <dbReference type="EMBL" id="CEK78658.1"/>
    </source>
</evidence>
<dbReference type="InterPro" id="IPR001424">
    <property type="entry name" value="SOD_Cu_Zn_dom"/>
</dbReference>